<dbReference type="InterPro" id="IPR050259">
    <property type="entry name" value="SDR"/>
</dbReference>
<comment type="similarity">
    <text evidence="1">Belongs to the short-chain dehydrogenases/reductases (SDR) family.</text>
</comment>
<reference evidence="2 3" key="1">
    <citation type="submission" date="2021-01" db="EMBL/GenBank/DDBJ databases">
        <title>Belnapia mucosa sp. nov. and Belnapia arida sp. nov., isolated from the Tabernas Desert (Almeria, Spain).</title>
        <authorList>
            <person name="Molina-Menor E."/>
            <person name="Vidal-Verdu A."/>
            <person name="Calonge A."/>
            <person name="Satari L."/>
            <person name="Pereto J."/>
            <person name="Porcar M."/>
        </authorList>
    </citation>
    <scope>NUCLEOTIDE SEQUENCE [LARGE SCALE GENOMIC DNA]</scope>
    <source>
        <strain evidence="2 3">T18</strain>
    </source>
</reference>
<gene>
    <name evidence="2" type="ORF">JMJ56_29725</name>
</gene>
<dbReference type="InterPro" id="IPR002347">
    <property type="entry name" value="SDR_fam"/>
</dbReference>
<evidence type="ECO:0000313" key="3">
    <source>
        <dbReference type="Proteomes" id="UP000660885"/>
    </source>
</evidence>
<accession>A0ABS1UBT8</accession>
<dbReference type="Pfam" id="PF00106">
    <property type="entry name" value="adh_short"/>
    <property type="match status" value="1"/>
</dbReference>
<dbReference type="CDD" id="cd05233">
    <property type="entry name" value="SDR_c"/>
    <property type="match status" value="1"/>
</dbReference>
<dbReference type="EMBL" id="JAETWB010000050">
    <property type="protein sequence ID" value="MBL6082160.1"/>
    <property type="molecule type" value="Genomic_DNA"/>
</dbReference>
<dbReference type="Gene3D" id="3.40.50.720">
    <property type="entry name" value="NAD(P)-binding Rossmann-like Domain"/>
    <property type="match status" value="1"/>
</dbReference>
<dbReference type="SUPFAM" id="SSF51735">
    <property type="entry name" value="NAD(P)-binding Rossmann-fold domains"/>
    <property type="match status" value="1"/>
</dbReference>
<name>A0ABS1UBT8_9PROT</name>
<proteinExistence type="inferred from homology"/>
<dbReference type="PANTHER" id="PTHR42879">
    <property type="entry name" value="3-OXOACYL-(ACYL-CARRIER-PROTEIN) REDUCTASE"/>
    <property type="match status" value="1"/>
</dbReference>
<evidence type="ECO:0000256" key="1">
    <source>
        <dbReference type="ARBA" id="ARBA00006484"/>
    </source>
</evidence>
<organism evidence="2 3">
    <name type="scientific">Belnapia arida</name>
    <dbReference type="NCBI Taxonomy" id="2804533"/>
    <lineage>
        <taxon>Bacteria</taxon>
        <taxon>Pseudomonadati</taxon>
        <taxon>Pseudomonadota</taxon>
        <taxon>Alphaproteobacteria</taxon>
        <taxon>Acetobacterales</taxon>
        <taxon>Roseomonadaceae</taxon>
        <taxon>Belnapia</taxon>
    </lineage>
</organism>
<dbReference type="Proteomes" id="UP000660885">
    <property type="component" value="Unassembled WGS sequence"/>
</dbReference>
<comment type="caution">
    <text evidence="2">The sequence shown here is derived from an EMBL/GenBank/DDBJ whole genome shotgun (WGS) entry which is preliminary data.</text>
</comment>
<evidence type="ECO:0000313" key="2">
    <source>
        <dbReference type="EMBL" id="MBL6082160.1"/>
    </source>
</evidence>
<sequence length="270" mass="28173">MIVDLKGRTAIVTGSTAGIGRATAEGLARAGASVVVNGRTQERVDQAVREIRAALPGSDISGIAADLSTAEGASAFIAQVPDADILANNVGTALIRDYSGIADIAAIPDEDWIGLFHLNVMSGVRLSRYYLPRMVDKGWGRVVFVSSESALNTPKEMLDYGMTKTAQLAVSRGLAEAVAGTGVTVNAVLPGPTRSEILGNFIAEQAETNGITQDEAEQGFLQALRPTTLIKRFSTTDEVANMIVYACSDQASATSGAALRVDGGVVRFVA</sequence>
<dbReference type="InterPro" id="IPR036291">
    <property type="entry name" value="NAD(P)-bd_dom_sf"/>
</dbReference>
<dbReference type="PRINTS" id="PR00081">
    <property type="entry name" value="GDHRDH"/>
</dbReference>
<keyword evidence="3" id="KW-1185">Reference proteome</keyword>
<dbReference type="RefSeq" id="WP_202835372.1">
    <property type="nucleotide sequence ID" value="NZ_JAETWB010000050.1"/>
</dbReference>
<protein>
    <submittedName>
        <fullName evidence="2">SDR family oxidoreductase</fullName>
    </submittedName>
</protein>